<dbReference type="eggNOG" id="COG1357">
    <property type="taxonomic scope" value="Bacteria"/>
</dbReference>
<dbReference type="STRING" id="1173022.Cri9333_3578"/>
<organism evidence="2 3">
    <name type="scientific">Crinalium epipsammum PCC 9333</name>
    <dbReference type="NCBI Taxonomy" id="1173022"/>
    <lineage>
        <taxon>Bacteria</taxon>
        <taxon>Bacillati</taxon>
        <taxon>Cyanobacteriota</taxon>
        <taxon>Cyanophyceae</taxon>
        <taxon>Gomontiellales</taxon>
        <taxon>Gomontiellaceae</taxon>
        <taxon>Crinalium</taxon>
    </lineage>
</organism>
<dbReference type="InterPro" id="IPR051082">
    <property type="entry name" value="Pentapeptide-BTB/POZ_domain"/>
</dbReference>
<dbReference type="PATRIC" id="fig|1173022.3.peg.3850"/>
<keyword evidence="1" id="KW-0472">Membrane</keyword>
<dbReference type="PANTHER" id="PTHR14136">
    <property type="entry name" value="BTB_POZ DOMAIN-CONTAINING PROTEIN KCTD9"/>
    <property type="match status" value="1"/>
</dbReference>
<reference evidence="2 3" key="1">
    <citation type="submission" date="2012-06" db="EMBL/GenBank/DDBJ databases">
        <title>Finished chromosome of genome of Crinalium epipsammum PCC 9333.</title>
        <authorList>
            <consortium name="US DOE Joint Genome Institute"/>
            <person name="Gugger M."/>
            <person name="Coursin T."/>
            <person name="Rippka R."/>
            <person name="Tandeau De Marsac N."/>
            <person name="Huntemann M."/>
            <person name="Wei C.-L."/>
            <person name="Han J."/>
            <person name="Detter J.C."/>
            <person name="Han C."/>
            <person name="Tapia R."/>
            <person name="Davenport K."/>
            <person name="Daligault H."/>
            <person name="Erkkila T."/>
            <person name="Gu W."/>
            <person name="Munk A.C.C."/>
            <person name="Teshima H."/>
            <person name="Xu Y."/>
            <person name="Chain P."/>
            <person name="Chen A."/>
            <person name="Krypides N."/>
            <person name="Mavromatis K."/>
            <person name="Markowitz V."/>
            <person name="Szeto E."/>
            <person name="Ivanova N."/>
            <person name="Mikhailova N."/>
            <person name="Ovchinnikova G."/>
            <person name="Pagani I."/>
            <person name="Pati A."/>
            <person name="Goodwin L."/>
            <person name="Peters L."/>
            <person name="Pitluck S."/>
            <person name="Woyke T."/>
            <person name="Kerfeld C."/>
        </authorList>
    </citation>
    <scope>NUCLEOTIDE SEQUENCE [LARGE SCALE GENOMIC DNA]</scope>
    <source>
        <strain evidence="2 3">PCC 9333</strain>
    </source>
</reference>
<dbReference type="HOGENOM" id="CLU_1298077_0_0_3"/>
<keyword evidence="1" id="KW-0812">Transmembrane</keyword>
<evidence type="ECO:0000313" key="2">
    <source>
        <dbReference type="EMBL" id="AFZ14401.1"/>
    </source>
</evidence>
<feature type="transmembrane region" description="Helical" evidence="1">
    <location>
        <begin position="21"/>
        <end position="44"/>
    </location>
</feature>
<dbReference type="Proteomes" id="UP000010472">
    <property type="component" value="Chromosome"/>
</dbReference>
<evidence type="ECO:0000313" key="3">
    <source>
        <dbReference type="Proteomes" id="UP000010472"/>
    </source>
</evidence>
<name>K9W2E9_9CYAN</name>
<keyword evidence="1" id="KW-1133">Transmembrane helix</keyword>
<accession>K9W2E9</accession>
<proteinExistence type="predicted"/>
<dbReference type="PANTHER" id="PTHR14136:SF17">
    <property type="entry name" value="BTB_POZ DOMAIN-CONTAINING PROTEIN KCTD9"/>
    <property type="match status" value="1"/>
</dbReference>
<dbReference type="Pfam" id="PF00805">
    <property type="entry name" value="Pentapeptide"/>
    <property type="match status" value="2"/>
</dbReference>
<dbReference type="Gene3D" id="2.160.20.80">
    <property type="entry name" value="E3 ubiquitin-protein ligase SopA"/>
    <property type="match status" value="1"/>
</dbReference>
<dbReference type="EMBL" id="CP003620">
    <property type="protein sequence ID" value="AFZ14401.1"/>
    <property type="molecule type" value="Genomic_DNA"/>
</dbReference>
<gene>
    <name evidence="2" type="ORF">Cri9333_3578</name>
</gene>
<dbReference type="SUPFAM" id="SSF141571">
    <property type="entry name" value="Pentapeptide repeat-like"/>
    <property type="match status" value="1"/>
</dbReference>
<evidence type="ECO:0000256" key="1">
    <source>
        <dbReference type="SAM" id="Phobius"/>
    </source>
</evidence>
<keyword evidence="3" id="KW-1185">Reference proteome</keyword>
<dbReference type="AlphaFoldDB" id="K9W2E9"/>
<protein>
    <submittedName>
        <fullName evidence="2">Pentapeptide repeat protein</fullName>
    </submittedName>
</protein>
<sequence>MLNLIASTNKFSNITYISQKISIRAVITAMLLIFSGSIGLRAIAQTTSPPFLVAEAPDSANNNTQNVDGQINSQPLPSLPSISTTPIQASKSNELNRLLSTGECEGCNLVGVDLSGVHLVGVDLRNANLQGAILVNANLEGADLAGANLQGANFTAAFVSGTNFSNANLTQVNFTQAKLIDSEVAGAVLQDITLTDAEVFNTAISIGGEYSE</sequence>
<dbReference type="InterPro" id="IPR001646">
    <property type="entry name" value="5peptide_repeat"/>
</dbReference>
<dbReference type="KEGG" id="cep:Cri9333_3578"/>